<accession>A0ABD0KYX0</accession>
<feature type="non-terminal residue" evidence="2">
    <location>
        <position position="84"/>
    </location>
</feature>
<name>A0ABD0KYX0_9CAEN</name>
<gene>
    <name evidence="2" type="ORF">BaRGS_00016813</name>
</gene>
<reference evidence="2 3" key="1">
    <citation type="journal article" date="2023" name="Sci. Data">
        <title>Genome assembly of the Korean intertidal mud-creeper Batillaria attramentaria.</title>
        <authorList>
            <person name="Patra A.K."/>
            <person name="Ho P.T."/>
            <person name="Jun S."/>
            <person name="Lee S.J."/>
            <person name="Kim Y."/>
            <person name="Won Y.J."/>
        </authorList>
    </citation>
    <scope>NUCLEOTIDE SEQUENCE [LARGE SCALE GENOMIC DNA]</scope>
    <source>
        <strain evidence="2">Wonlab-2016</strain>
    </source>
</reference>
<evidence type="ECO:0000313" key="3">
    <source>
        <dbReference type="Proteomes" id="UP001519460"/>
    </source>
</evidence>
<proteinExistence type="predicted"/>
<dbReference type="AlphaFoldDB" id="A0ABD0KYX0"/>
<dbReference type="EMBL" id="JACVVK020000108">
    <property type="protein sequence ID" value="KAK7491967.1"/>
    <property type="molecule type" value="Genomic_DNA"/>
</dbReference>
<feature type="region of interest" description="Disordered" evidence="1">
    <location>
        <begin position="1"/>
        <end position="23"/>
    </location>
</feature>
<evidence type="ECO:0000256" key="1">
    <source>
        <dbReference type="SAM" id="MobiDB-lite"/>
    </source>
</evidence>
<sequence length="84" mass="9128">MFLCQGAPNLDDSPSPSFPLLPPPIPNSPVPPEILLSCSEFPFCPRSSCVQILRVDFEILASSLGELAVAQDGRTRKFTVLDQL</sequence>
<comment type="caution">
    <text evidence="2">The sequence shown here is derived from an EMBL/GenBank/DDBJ whole genome shotgun (WGS) entry which is preliminary data.</text>
</comment>
<protein>
    <submittedName>
        <fullName evidence="2">Uncharacterized protein</fullName>
    </submittedName>
</protein>
<keyword evidence="3" id="KW-1185">Reference proteome</keyword>
<dbReference type="Proteomes" id="UP001519460">
    <property type="component" value="Unassembled WGS sequence"/>
</dbReference>
<organism evidence="2 3">
    <name type="scientific">Batillaria attramentaria</name>
    <dbReference type="NCBI Taxonomy" id="370345"/>
    <lineage>
        <taxon>Eukaryota</taxon>
        <taxon>Metazoa</taxon>
        <taxon>Spiralia</taxon>
        <taxon>Lophotrochozoa</taxon>
        <taxon>Mollusca</taxon>
        <taxon>Gastropoda</taxon>
        <taxon>Caenogastropoda</taxon>
        <taxon>Sorbeoconcha</taxon>
        <taxon>Cerithioidea</taxon>
        <taxon>Batillariidae</taxon>
        <taxon>Batillaria</taxon>
    </lineage>
</organism>
<evidence type="ECO:0000313" key="2">
    <source>
        <dbReference type="EMBL" id="KAK7491967.1"/>
    </source>
</evidence>